<dbReference type="OrthoDB" id="444631at2759"/>
<name>A0A6G1JYT4_9PLEO</name>
<comment type="subcellular location">
    <subcellularLocation>
        <location evidence="1">Membrane</location>
        <topology evidence="1">Multi-pass membrane protein</topology>
    </subcellularLocation>
</comment>
<gene>
    <name evidence="8" type="ORF">K504DRAFT_448229</name>
</gene>
<sequence>MHTHSPSWLVVSTKAAADIGYPALVPAVLFTILAFFVVTLRWYTRVFLIRRVEKEDVLLTIALTDEVKAHSITTMMKLVYAQSIIFHTGINLVKISILTQYTTIFSHIRYMRKTCRVLHFFVVGAAAWGVLGVVLLCHPTRKYWLPTTPGSCLDIETHFWSSSMIGIFLDVVIWILPMPVIGTLQLESRQKVGLLMVFGLGVFVCIASVLRLALVHNAAEEENVTKSGTYAVIWSTIEINIAIICASLLVMKPLFTKLFPKLTLEPPTTSLEDARDFRCLSLSITLSQIAEEEEESRRSSGQDEMLEVPGTCHLRKGDWRKEEWDRMRVDARK</sequence>
<evidence type="ECO:0000256" key="3">
    <source>
        <dbReference type="ARBA" id="ARBA00022989"/>
    </source>
</evidence>
<dbReference type="Proteomes" id="UP000799428">
    <property type="component" value="Unassembled WGS sequence"/>
</dbReference>
<accession>A0A6G1JYT4</accession>
<keyword evidence="4 6" id="KW-0472">Membrane</keyword>
<comment type="similarity">
    <text evidence="5">Belongs to the SAT4 family.</text>
</comment>
<protein>
    <recommendedName>
        <fullName evidence="7">Rhodopsin domain-containing protein</fullName>
    </recommendedName>
</protein>
<keyword evidence="9" id="KW-1185">Reference proteome</keyword>
<dbReference type="InterPro" id="IPR052337">
    <property type="entry name" value="SAT4-like"/>
</dbReference>
<dbReference type="PANTHER" id="PTHR33048">
    <property type="entry name" value="PTH11-LIKE INTEGRAL MEMBRANE PROTEIN (AFU_ORTHOLOGUE AFUA_5G11245)"/>
    <property type="match status" value="1"/>
</dbReference>
<evidence type="ECO:0000313" key="8">
    <source>
        <dbReference type="EMBL" id="KAF2705774.1"/>
    </source>
</evidence>
<feature type="domain" description="Rhodopsin" evidence="7">
    <location>
        <begin position="65"/>
        <end position="256"/>
    </location>
</feature>
<evidence type="ECO:0000256" key="2">
    <source>
        <dbReference type="ARBA" id="ARBA00022692"/>
    </source>
</evidence>
<dbReference type="GO" id="GO:0016020">
    <property type="term" value="C:membrane"/>
    <property type="evidence" value="ECO:0007669"/>
    <property type="project" value="UniProtKB-SubCell"/>
</dbReference>
<dbReference type="InterPro" id="IPR049326">
    <property type="entry name" value="Rhodopsin_dom_fungi"/>
</dbReference>
<evidence type="ECO:0000256" key="6">
    <source>
        <dbReference type="SAM" id="Phobius"/>
    </source>
</evidence>
<feature type="transmembrane region" description="Helical" evidence="6">
    <location>
        <begin position="158"/>
        <end position="180"/>
    </location>
</feature>
<dbReference type="Pfam" id="PF20684">
    <property type="entry name" value="Fung_rhodopsin"/>
    <property type="match status" value="1"/>
</dbReference>
<evidence type="ECO:0000256" key="1">
    <source>
        <dbReference type="ARBA" id="ARBA00004141"/>
    </source>
</evidence>
<organism evidence="8 9">
    <name type="scientific">Pleomassaria siparia CBS 279.74</name>
    <dbReference type="NCBI Taxonomy" id="1314801"/>
    <lineage>
        <taxon>Eukaryota</taxon>
        <taxon>Fungi</taxon>
        <taxon>Dikarya</taxon>
        <taxon>Ascomycota</taxon>
        <taxon>Pezizomycotina</taxon>
        <taxon>Dothideomycetes</taxon>
        <taxon>Pleosporomycetidae</taxon>
        <taxon>Pleosporales</taxon>
        <taxon>Pleomassariaceae</taxon>
        <taxon>Pleomassaria</taxon>
    </lineage>
</organism>
<dbReference type="PANTHER" id="PTHR33048:SF123">
    <property type="entry name" value="INTEGRAL MEMBRANE PROTEIN"/>
    <property type="match status" value="1"/>
</dbReference>
<evidence type="ECO:0000256" key="5">
    <source>
        <dbReference type="ARBA" id="ARBA00038359"/>
    </source>
</evidence>
<reference evidence="8" key="1">
    <citation type="journal article" date="2020" name="Stud. Mycol.">
        <title>101 Dothideomycetes genomes: a test case for predicting lifestyles and emergence of pathogens.</title>
        <authorList>
            <person name="Haridas S."/>
            <person name="Albert R."/>
            <person name="Binder M."/>
            <person name="Bloem J."/>
            <person name="Labutti K."/>
            <person name="Salamov A."/>
            <person name="Andreopoulos B."/>
            <person name="Baker S."/>
            <person name="Barry K."/>
            <person name="Bills G."/>
            <person name="Bluhm B."/>
            <person name="Cannon C."/>
            <person name="Castanera R."/>
            <person name="Culley D."/>
            <person name="Daum C."/>
            <person name="Ezra D."/>
            <person name="Gonzalez J."/>
            <person name="Henrissat B."/>
            <person name="Kuo A."/>
            <person name="Liang C."/>
            <person name="Lipzen A."/>
            <person name="Lutzoni F."/>
            <person name="Magnuson J."/>
            <person name="Mondo S."/>
            <person name="Nolan M."/>
            <person name="Ohm R."/>
            <person name="Pangilinan J."/>
            <person name="Park H.-J."/>
            <person name="Ramirez L."/>
            <person name="Alfaro M."/>
            <person name="Sun H."/>
            <person name="Tritt A."/>
            <person name="Yoshinaga Y."/>
            <person name="Zwiers L.-H."/>
            <person name="Turgeon B."/>
            <person name="Goodwin S."/>
            <person name="Spatafora J."/>
            <person name="Crous P."/>
            <person name="Grigoriev I."/>
        </authorList>
    </citation>
    <scope>NUCLEOTIDE SEQUENCE</scope>
    <source>
        <strain evidence="8">CBS 279.74</strain>
    </source>
</reference>
<feature type="transmembrane region" description="Helical" evidence="6">
    <location>
        <begin position="20"/>
        <end position="43"/>
    </location>
</feature>
<evidence type="ECO:0000259" key="7">
    <source>
        <dbReference type="Pfam" id="PF20684"/>
    </source>
</evidence>
<keyword evidence="3 6" id="KW-1133">Transmembrane helix</keyword>
<feature type="transmembrane region" description="Helical" evidence="6">
    <location>
        <begin position="117"/>
        <end position="138"/>
    </location>
</feature>
<evidence type="ECO:0000313" key="9">
    <source>
        <dbReference type="Proteomes" id="UP000799428"/>
    </source>
</evidence>
<evidence type="ECO:0000256" key="4">
    <source>
        <dbReference type="ARBA" id="ARBA00023136"/>
    </source>
</evidence>
<dbReference type="EMBL" id="MU005777">
    <property type="protein sequence ID" value="KAF2705774.1"/>
    <property type="molecule type" value="Genomic_DNA"/>
</dbReference>
<feature type="transmembrane region" description="Helical" evidence="6">
    <location>
        <begin position="230"/>
        <end position="251"/>
    </location>
</feature>
<feature type="transmembrane region" description="Helical" evidence="6">
    <location>
        <begin position="192"/>
        <end position="210"/>
    </location>
</feature>
<keyword evidence="2 6" id="KW-0812">Transmembrane</keyword>
<proteinExistence type="inferred from homology"/>
<dbReference type="AlphaFoldDB" id="A0A6G1JYT4"/>